<keyword evidence="1 3" id="KW-0853">WD repeat</keyword>
<dbReference type="InterPro" id="IPR001680">
    <property type="entry name" value="WD40_rpt"/>
</dbReference>
<dbReference type="InterPro" id="IPR036322">
    <property type="entry name" value="WD40_repeat_dom_sf"/>
</dbReference>
<evidence type="ECO:0000256" key="1">
    <source>
        <dbReference type="ARBA" id="ARBA00022574"/>
    </source>
</evidence>
<protein>
    <submittedName>
        <fullName evidence="4">WD domain G-beta repeat uncharacterized protein</fullName>
    </submittedName>
</protein>
<sequence>MRSGWRRSFSEITMDITLKSTLPGHQNPIFCVEKGYYTHTFFTAGNDKGVVEWDIEQNAFKRILCAVSSSVYALRLITGTPILAIALREGKLLFVHVEEQKLVASIQLSTKAIFALAYMSWKNELLAVGEEGTLYVIDLATYKSIYEKRISPTTIRAIAIDEGLGRIALGDKDGQVYMLDSTDFHVITDSKLHSMPTTSLAFIHNKLLSGGRDAQLVISDPNQLTTNFSFVPHLFTVYGIYPHPEAPIFATVSRDKSLKFWSTADFALLKNMSREKMQDGHHLSVNAGSWSENGQYFFSVGDDKLVKVWEFENK</sequence>
<dbReference type="AlphaFoldDB" id="A0A562MCQ7"/>
<dbReference type="SMART" id="SM00320">
    <property type="entry name" value="WD40"/>
    <property type="match status" value="6"/>
</dbReference>
<dbReference type="PROSITE" id="PS50082">
    <property type="entry name" value="WD_REPEATS_2"/>
    <property type="match status" value="2"/>
</dbReference>
<feature type="repeat" description="WD" evidence="3">
    <location>
        <begin position="278"/>
        <end position="314"/>
    </location>
</feature>
<dbReference type="InterPro" id="IPR015943">
    <property type="entry name" value="WD40/YVTN_repeat-like_dom_sf"/>
</dbReference>
<dbReference type="Pfam" id="PF00400">
    <property type="entry name" value="WD40"/>
    <property type="match status" value="3"/>
</dbReference>
<dbReference type="Gene3D" id="2.130.10.10">
    <property type="entry name" value="YVTN repeat-like/Quinoprotein amine dehydrogenase"/>
    <property type="match status" value="2"/>
</dbReference>
<keyword evidence="2" id="KW-0677">Repeat</keyword>
<dbReference type="PANTHER" id="PTHR19848">
    <property type="entry name" value="WD40 REPEAT PROTEIN"/>
    <property type="match status" value="1"/>
</dbReference>
<dbReference type="Proteomes" id="UP000315908">
    <property type="component" value="Unassembled WGS sequence"/>
</dbReference>
<dbReference type="SUPFAM" id="SSF50978">
    <property type="entry name" value="WD40 repeat-like"/>
    <property type="match status" value="1"/>
</dbReference>
<evidence type="ECO:0000256" key="3">
    <source>
        <dbReference type="PROSITE-ProRule" id="PRU00221"/>
    </source>
</evidence>
<gene>
    <name evidence="4" type="ORF">IQ31_03602</name>
</gene>
<evidence type="ECO:0000256" key="2">
    <source>
        <dbReference type="ARBA" id="ARBA00022737"/>
    </source>
</evidence>
<reference evidence="4 5" key="1">
    <citation type="journal article" date="2015" name="Stand. Genomic Sci.">
        <title>Genomic Encyclopedia of Bacterial and Archaeal Type Strains, Phase III: the genomes of soil and plant-associated and newly described type strains.</title>
        <authorList>
            <person name="Whitman W.B."/>
            <person name="Woyke T."/>
            <person name="Klenk H.P."/>
            <person name="Zhou Y."/>
            <person name="Lilburn T.G."/>
            <person name="Beck B.J."/>
            <person name="De Vos P."/>
            <person name="Vandamme P."/>
            <person name="Eisen J.A."/>
            <person name="Garrity G."/>
            <person name="Hugenholtz P."/>
            <person name="Kyrpides N.C."/>
        </authorList>
    </citation>
    <scope>NUCLEOTIDE SEQUENCE [LARGE SCALE GENOMIC DNA]</scope>
    <source>
        <strain evidence="4 5">CGMCC 1.6855</strain>
    </source>
</reference>
<accession>A0A562MCQ7</accession>
<feature type="repeat" description="WD" evidence="3">
    <location>
        <begin position="22"/>
        <end position="63"/>
    </location>
</feature>
<comment type="caution">
    <text evidence="4">The sequence shown here is derived from an EMBL/GenBank/DDBJ whole genome shotgun (WGS) entry which is preliminary data.</text>
</comment>
<dbReference type="OrthoDB" id="933690at2"/>
<dbReference type="EMBL" id="VLKR01000020">
    <property type="protein sequence ID" value="TWI17716.1"/>
    <property type="molecule type" value="Genomic_DNA"/>
</dbReference>
<organism evidence="4 5">
    <name type="scientific">Sphingobacterium siyangense</name>
    <dbReference type="NCBI Taxonomy" id="459529"/>
    <lineage>
        <taxon>Bacteria</taxon>
        <taxon>Pseudomonadati</taxon>
        <taxon>Bacteroidota</taxon>
        <taxon>Sphingobacteriia</taxon>
        <taxon>Sphingobacteriales</taxon>
        <taxon>Sphingobacteriaceae</taxon>
        <taxon>Sphingobacterium</taxon>
    </lineage>
</organism>
<name>A0A562MCQ7_9SPHI</name>
<dbReference type="PANTHER" id="PTHR19848:SF8">
    <property type="entry name" value="F-BOX AND WD REPEAT DOMAIN CONTAINING 7"/>
    <property type="match status" value="1"/>
</dbReference>
<proteinExistence type="predicted"/>
<evidence type="ECO:0000313" key="4">
    <source>
        <dbReference type="EMBL" id="TWI17716.1"/>
    </source>
</evidence>
<dbReference type="PROSITE" id="PS50294">
    <property type="entry name" value="WD_REPEATS_REGION"/>
    <property type="match status" value="1"/>
</dbReference>
<evidence type="ECO:0000313" key="5">
    <source>
        <dbReference type="Proteomes" id="UP000315908"/>
    </source>
</evidence>